<dbReference type="Proteomes" id="UP000177418">
    <property type="component" value="Unassembled WGS sequence"/>
</dbReference>
<reference evidence="1 2" key="1">
    <citation type="journal article" date="2016" name="Nat. Commun.">
        <title>Thousands of microbial genomes shed light on interconnected biogeochemical processes in an aquifer system.</title>
        <authorList>
            <person name="Anantharaman K."/>
            <person name="Brown C.T."/>
            <person name="Hug L.A."/>
            <person name="Sharon I."/>
            <person name="Castelle C.J."/>
            <person name="Probst A.J."/>
            <person name="Thomas B.C."/>
            <person name="Singh A."/>
            <person name="Wilkins M.J."/>
            <person name="Karaoz U."/>
            <person name="Brodie E.L."/>
            <person name="Williams K.H."/>
            <person name="Hubbard S.S."/>
            <person name="Banfield J.F."/>
        </authorList>
    </citation>
    <scope>NUCLEOTIDE SEQUENCE [LARGE SCALE GENOMIC DNA]</scope>
</reference>
<dbReference type="AlphaFoldDB" id="A0A1F7JHG0"/>
<evidence type="ECO:0000313" key="2">
    <source>
        <dbReference type="Proteomes" id="UP000177418"/>
    </source>
</evidence>
<dbReference type="EMBL" id="MGAV01000012">
    <property type="protein sequence ID" value="OGK55032.1"/>
    <property type="molecule type" value="Genomic_DNA"/>
</dbReference>
<name>A0A1F7JHG0_9BACT</name>
<proteinExistence type="predicted"/>
<accession>A0A1F7JHG0</accession>
<gene>
    <name evidence="1" type="ORF">A3H78_00975</name>
</gene>
<protein>
    <submittedName>
        <fullName evidence="1">Uncharacterized protein</fullName>
    </submittedName>
</protein>
<sequence length="154" mass="16742">MAGLPLPENAIPSSVAVGRVLTIEPKPLTPEIQQRNRSIVKAGFLNTDKRGASRIEAGVCGNAFSQLWQECGDPVGWTDADMVRPEIQDLVMGYRTFGRLAGGQPLIADEIAVLQKLLSRQQKLNEANSQTRSSKATLATVDQITKATEWIKAN</sequence>
<organism evidence="1 2">
    <name type="scientific">Candidatus Roizmanbacteria bacterium RIFCSPLOWO2_02_FULL_36_11</name>
    <dbReference type="NCBI Taxonomy" id="1802071"/>
    <lineage>
        <taxon>Bacteria</taxon>
        <taxon>Candidatus Roizmaniibacteriota</taxon>
    </lineage>
</organism>
<evidence type="ECO:0000313" key="1">
    <source>
        <dbReference type="EMBL" id="OGK55032.1"/>
    </source>
</evidence>
<comment type="caution">
    <text evidence="1">The sequence shown here is derived from an EMBL/GenBank/DDBJ whole genome shotgun (WGS) entry which is preliminary data.</text>
</comment>